<dbReference type="SUPFAM" id="SSF51621">
    <property type="entry name" value="Phosphoenolpyruvate/pyruvate domain"/>
    <property type="match status" value="1"/>
</dbReference>
<dbReference type="Proteomes" id="UP000252008">
    <property type="component" value="Unassembled WGS sequence"/>
</dbReference>
<dbReference type="Pfam" id="PF03328">
    <property type="entry name" value="HpcH_HpaI"/>
    <property type="match status" value="1"/>
</dbReference>
<feature type="binding site" evidence="5">
    <location>
        <position position="137"/>
    </location>
    <ligand>
        <name>Mg(2+)</name>
        <dbReference type="ChEBI" id="CHEBI:18420"/>
    </ligand>
</feature>
<dbReference type="AlphaFoldDB" id="A0A375YPX8"/>
<evidence type="ECO:0000313" key="8">
    <source>
        <dbReference type="Proteomes" id="UP000252008"/>
    </source>
</evidence>
<feature type="binding site" evidence="4">
    <location>
        <position position="111"/>
    </location>
    <ligand>
        <name>substrate</name>
    </ligand>
</feature>
<comment type="cofactor">
    <cofactor evidence="1">
        <name>Mg(2+)</name>
        <dbReference type="ChEBI" id="CHEBI:18420"/>
    </cofactor>
</comment>
<keyword evidence="3 5" id="KW-0460">Magnesium</keyword>
<evidence type="ECO:0000256" key="2">
    <source>
        <dbReference type="ARBA" id="ARBA00022723"/>
    </source>
</evidence>
<name>A0A375YPX8_MYCPF</name>
<dbReference type="GO" id="GO:0006107">
    <property type="term" value="P:oxaloacetate metabolic process"/>
    <property type="evidence" value="ECO:0007669"/>
    <property type="project" value="TreeGrafter"/>
</dbReference>
<evidence type="ECO:0000256" key="4">
    <source>
        <dbReference type="PIRSR" id="PIRSR015582-1"/>
    </source>
</evidence>
<dbReference type="STRING" id="39692.BST38_14330"/>
<dbReference type="EMBL" id="UEGS01000001">
    <property type="protein sequence ID" value="SRX83099.1"/>
    <property type="molecule type" value="Genomic_DNA"/>
</dbReference>
<dbReference type="InterPro" id="IPR040442">
    <property type="entry name" value="Pyrv_kinase-like_dom_sf"/>
</dbReference>
<keyword evidence="7" id="KW-0456">Lyase</keyword>
<feature type="binding site" evidence="5">
    <location>
        <position position="111"/>
    </location>
    <ligand>
        <name>Mg(2+)</name>
        <dbReference type="ChEBI" id="CHEBI:18420"/>
    </ligand>
</feature>
<dbReference type="RefSeq" id="WP_083143987.1">
    <property type="nucleotide sequence ID" value="NZ_MVID01000011.1"/>
</dbReference>
<dbReference type="GO" id="GO:0000287">
    <property type="term" value="F:magnesium ion binding"/>
    <property type="evidence" value="ECO:0007669"/>
    <property type="project" value="TreeGrafter"/>
</dbReference>
<accession>A0A375YPX8</accession>
<dbReference type="GO" id="GO:0016829">
    <property type="term" value="F:lyase activity"/>
    <property type="evidence" value="ECO:0007669"/>
    <property type="project" value="UniProtKB-KW"/>
</dbReference>
<feature type="domain" description="HpcH/HpaI aldolase/citrate lyase" evidence="6">
    <location>
        <begin position="9"/>
        <end position="210"/>
    </location>
</feature>
<evidence type="ECO:0000256" key="5">
    <source>
        <dbReference type="PIRSR" id="PIRSR015582-2"/>
    </source>
</evidence>
<evidence type="ECO:0000259" key="6">
    <source>
        <dbReference type="Pfam" id="PF03328"/>
    </source>
</evidence>
<evidence type="ECO:0000256" key="3">
    <source>
        <dbReference type="ARBA" id="ARBA00022842"/>
    </source>
</evidence>
<dbReference type="PIRSF" id="PIRSF015582">
    <property type="entry name" value="Cit_lyase_B"/>
    <property type="match status" value="1"/>
</dbReference>
<reference evidence="7 8" key="1">
    <citation type="submission" date="2018-05" db="EMBL/GenBank/DDBJ databases">
        <authorList>
            <consortium name="IHU Genomes"/>
        </authorList>
    </citation>
    <scope>NUCLEOTIDE SEQUENCE [LARGE SCALE GENOMIC DNA]</scope>
    <source>
        <strain evidence="7 8">P7335</strain>
    </source>
</reference>
<evidence type="ECO:0000313" key="7">
    <source>
        <dbReference type="EMBL" id="SRX83099.1"/>
    </source>
</evidence>
<proteinExistence type="predicted"/>
<dbReference type="InterPro" id="IPR011206">
    <property type="entry name" value="Citrate_lyase_beta/mcl1/mcl2"/>
</dbReference>
<sequence>MTLAPGTAWLFCPADRPERFEKAAAAADIVILDLEDGVAAKDRPAAREALVNTPLDPQRTVVRVNPTGTADHEPDLEAVSRTAYTTVMLAKTEAPEQVSALAPLDVIVLIETPLGALNVVELARVDNAYALMWGAEDLFAALGGTANRYPDGSYREVARHVRSQTLLAAKAYGRVALDSVFLDIKNLDGLRAEVDDAVAVGFDGKVAIHPTQTAVIRGGYTPTEKEADWARRVLAAARTERGVFQFEGQMVDMPVLRRAERIVALAP</sequence>
<feature type="binding site" evidence="4">
    <location>
        <position position="63"/>
    </location>
    <ligand>
        <name>substrate</name>
    </ligand>
</feature>
<dbReference type="InterPro" id="IPR005000">
    <property type="entry name" value="Aldolase/citrate-lyase_domain"/>
</dbReference>
<evidence type="ECO:0000256" key="1">
    <source>
        <dbReference type="ARBA" id="ARBA00001946"/>
    </source>
</evidence>
<keyword evidence="2 5" id="KW-0479">Metal-binding</keyword>
<dbReference type="PANTHER" id="PTHR32308">
    <property type="entry name" value="LYASE BETA SUBUNIT, PUTATIVE (AFU_ORTHOLOGUE AFUA_4G13030)-RELATED"/>
    <property type="match status" value="1"/>
</dbReference>
<protein>
    <submittedName>
        <fullName evidence="7">Citrate lyase subunit beta [Nocardia brasiliensis ATCC]</fullName>
    </submittedName>
</protein>
<keyword evidence="8" id="KW-1185">Reference proteome</keyword>
<dbReference type="Gene3D" id="3.20.20.60">
    <property type="entry name" value="Phosphoenolpyruvate-binding domains"/>
    <property type="match status" value="1"/>
</dbReference>
<dbReference type="PANTHER" id="PTHR32308:SF10">
    <property type="entry name" value="CITRATE LYASE SUBUNIT BETA"/>
    <property type="match status" value="1"/>
</dbReference>
<gene>
    <name evidence="7" type="ORF">MPP7335_04871</name>
</gene>
<organism evidence="7 8">
    <name type="scientific">Mycolicibacterium parafortuitum</name>
    <name type="common">Mycobacterium parafortuitum</name>
    <dbReference type="NCBI Taxonomy" id="39692"/>
    <lineage>
        <taxon>Bacteria</taxon>
        <taxon>Bacillati</taxon>
        <taxon>Actinomycetota</taxon>
        <taxon>Actinomycetes</taxon>
        <taxon>Mycobacteriales</taxon>
        <taxon>Mycobacteriaceae</taxon>
        <taxon>Mycolicibacterium</taxon>
    </lineage>
</organism>
<dbReference type="InterPro" id="IPR015813">
    <property type="entry name" value="Pyrv/PenolPyrv_kinase-like_dom"/>
</dbReference>